<dbReference type="PANTHER" id="PTHR11941">
    <property type="entry name" value="ENOYL-COA HYDRATASE-RELATED"/>
    <property type="match status" value="1"/>
</dbReference>
<dbReference type="Pfam" id="PF00378">
    <property type="entry name" value="ECH_1"/>
    <property type="match status" value="1"/>
</dbReference>
<evidence type="ECO:0000313" key="3">
    <source>
        <dbReference type="EMBL" id="OZI49152.1"/>
    </source>
</evidence>
<gene>
    <name evidence="3" type="ORF">CAL25_13990</name>
</gene>
<dbReference type="InterPro" id="IPR014748">
    <property type="entry name" value="Enoyl-CoA_hydra_C"/>
</dbReference>
<accession>A0A261TIY4</accession>
<evidence type="ECO:0000256" key="1">
    <source>
        <dbReference type="ARBA" id="ARBA00005254"/>
    </source>
</evidence>
<dbReference type="AlphaFoldDB" id="A0A261TIY4"/>
<dbReference type="OrthoDB" id="9148881at2"/>
<dbReference type="Gene3D" id="3.90.226.10">
    <property type="entry name" value="2-enoyl-CoA Hydratase, Chain A, domain 1"/>
    <property type="match status" value="1"/>
</dbReference>
<dbReference type="Gene3D" id="1.10.12.10">
    <property type="entry name" value="Lyase 2-enoyl-coa Hydratase, Chain A, domain 2"/>
    <property type="match status" value="1"/>
</dbReference>
<dbReference type="GO" id="GO:0006635">
    <property type="term" value="P:fatty acid beta-oxidation"/>
    <property type="evidence" value="ECO:0007669"/>
    <property type="project" value="TreeGrafter"/>
</dbReference>
<comment type="similarity">
    <text evidence="1">Belongs to the enoyl-CoA hydratase/isomerase family.</text>
</comment>
<dbReference type="InterPro" id="IPR029045">
    <property type="entry name" value="ClpP/crotonase-like_dom_sf"/>
</dbReference>
<evidence type="ECO:0000313" key="4">
    <source>
        <dbReference type="Proteomes" id="UP000216913"/>
    </source>
</evidence>
<dbReference type="SUPFAM" id="SSF52096">
    <property type="entry name" value="ClpP/crotonase"/>
    <property type="match status" value="1"/>
</dbReference>
<dbReference type="PANTHER" id="PTHR11941:SF54">
    <property type="entry name" value="ENOYL-COA HYDRATASE, MITOCHONDRIAL"/>
    <property type="match status" value="1"/>
</dbReference>
<dbReference type="EMBL" id="NEVP01000008">
    <property type="protein sequence ID" value="OZI49152.1"/>
    <property type="molecule type" value="Genomic_DNA"/>
</dbReference>
<organism evidence="3 4">
    <name type="scientific">Bordetella genomosp. 5</name>
    <dbReference type="NCBI Taxonomy" id="1395608"/>
    <lineage>
        <taxon>Bacteria</taxon>
        <taxon>Pseudomonadati</taxon>
        <taxon>Pseudomonadota</taxon>
        <taxon>Betaproteobacteria</taxon>
        <taxon>Burkholderiales</taxon>
        <taxon>Alcaligenaceae</taxon>
        <taxon>Bordetella</taxon>
    </lineage>
</organism>
<dbReference type="GO" id="GO:0016829">
    <property type="term" value="F:lyase activity"/>
    <property type="evidence" value="ECO:0007669"/>
    <property type="project" value="UniProtKB-KW"/>
</dbReference>
<dbReference type="Proteomes" id="UP000216913">
    <property type="component" value="Unassembled WGS sequence"/>
</dbReference>
<name>A0A261TIY4_9BORD</name>
<reference evidence="3 4" key="1">
    <citation type="submission" date="2017-05" db="EMBL/GenBank/DDBJ databases">
        <title>Complete and WGS of Bordetella genogroups.</title>
        <authorList>
            <person name="Spilker T."/>
            <person name="LiPuma J."/>
        </authorList>
    </citation>
    <scope>NUCLEOTIDE SEQUENCE [LARGE SCALE GENOMIC DNA]</scope>
    <source>
        <strain evidence="3 4">AU10456</strain>
    </source>
</reference>
<comment type="caution">
    <text evidence="3">The sequence shown here is derived from an EMBL/GenBank/DDBJ whole genome shotgun (WGS) entry which is preliminary data.</text>
</comment>
<dbReference type="InterPro" id="IPR001753">
    <property type="entry name" value="Enoyl-CoA_hydra/iso"/>
</dbReference>
<evidence type="ECO:0000256" key="2">
    <source>
        <dbReference type="ARBA" id="ARBA00023239"/>
    </source>
</evidence>
<keyword evidence="2" id="KW-0456">Lyase</keyword>
<sequence length="271" mass="29221">MTAERILQDRITEHLIVEKRDGAGWITFNDPARHNAVSYAMWEGIPLALEALAADPRIRVVVLTGAGERAFVSGANISQFDTLRSGEEAVQAYEKVAEAAQLALYDYDKPTVARIKGYCIGGGLNIALCCDLRLASEDSSFAIPAGKLGLGYRMTAIRNLVHAAGPAGALEIFLTAARYTAAEAEKRGLVHKVCAPGGLDAALDEYVAQISANAPLTLRAGKKMIRAMQALGPEVDMDAMTRLVLECFESNDYREGKRAFAEKRTPVFTGT</sequence>
<dbReference type="RefSeq" id="WP_094800909.1">
    <property type="nucleotide sequence ID" value="NZ_NEVP01000008.1"/>
</dbReference>
<protein>
    <submittedName>
        <fullName evidence="3">Enoyl-CoA hydratase</fullName>
    </submittedName>
</protein>
<dbReference type="NCBIfam" id="NF004781">
    <property type="entry name" value="PRK06127.1"/>
    <property type="match status" value="1"/>
</dbReference>
<keyword evidence="4" id="KW-1185">Reference proteome</keyword>
<dbReference type="CDD" id="cd06558">
    <property type="entry name" value="crotonase-like"/>
    <property type="match status" value="1"/>
</dbReference>
<proteinExistence type="inferred from homology"/>